<gene>
    <name evidence="1" type="ORF">BLA60_14835</name>
</gene>
<name>A0A7Z1AXJ9_9PSEU</name>
<accession>A0A7Z1AXJ9</accession>
<evidence type="ECO:0000313" key="2">
    <source>
        <dbReference type="Proteomes" id="UP000185696"/>
    </source>
</evidence>
<sequence>MPNEDWQVICQRGRALREAEGTLSGQAAGDEQVPALDHSAAVRAIGTGAAPQPARSAGVPDPLASVVDHLDELGDEAPEFVSNADLAELLDFDPAWLGRRLAELGCRSTRERVTSEDGRVRQARGYLTADLFTAADDVRDLGGAL</sequence>
<proteinExistence type="predicted"/>
<organism evidence="1 2">
    <name type="scientific">Actinophytocola xinjiangensis</name>
    <dbReference type="NCBI Taxonomy" id="485602"/>
    <lineage>
        <taxon>Bacteria</taxon>
        <taxon>Bacillati</taxon>
        <taxon>Actinomycetota</taxon>
        <taxon>Actinomycetes</taxon>
        <taxon>Pseudonocardiales</taxon>
        <taxon>Pseudonocardiaceae</taxon>
    </lineage>
</organism>
<keyword evidence="2" id="KW-1185">Reference proteome</keyword>
<protein>
    <submittedName>
        <fullName evidence="1">Uncharacterized protein</fullName>
    </submittedName>
</protein>
<evidence type="ECO:0000313" key="1">
    <source>
        <dbReference type="EMBL" id="OLF10474.1"/>
    </source>
</evidence>
<dbReference type="RefSeq" id="WP_075133462.1">
    <property type="nucleotide sequence ID" value="NZ_MSIF01000006.1"/>
</dbReference>
<dbReference type="Proteomes" id="UP000185696">
    <property type="component" value="Unassembled WGS sequence"/>
</dbReference>
<reference evidence="1 2" key="1">
    <citation type="submission" date="2016-12" db="EMBL/GenBank/DDBJ databases">
        <title>The draft genome sequence of Actinophytocola xinjiangensis.</title>
        <authorList>
            <person name="Wang W."/>
            <person name="Yuan L."/>
        </authorList>
    </citation>
    <scope>NUCLEOTIDE SEQUENCE [LARGE SCALE GENOMIC DNA]</scope>
    <source>
        <strain evidence="1 2">CGMCC 4.4663</strain>
    </source>
</reference>
<dbReference type="AlphaFoldDB" id="A0A7Z1AXJ9"/>
<dbReference type="EMBL" id="MSIF01000006">
    <property type="protein sequence ID" value="OLF10474.1"/>
    <property type="molecule type" value="Genomic_DNA"/>
</dbReference>
<comment type="caution">
    <text evidence="1">The sequence shown here is derived from an EMBL/GenBank/DDBJ whole genome shotgun (WGS) entry which is preliminary data.</text>
</comment>